<dbReference type="EMBL" id="JASNQZ010000018">
    <property type="protein sequence ID" value="KAL0945391.1"/>
    <property type="molecule type" value="Genomic_DNA"/>
</dbReference>
<evidence type="ECO:0000313" key="7">
    <source>
        <dbReference type="Proteomes" id="UP001556367"/>
    </source>
</evidence>
<dbReference type="InterPro" id="IPR019819">
    <property type="entry name" value="Carboxylesterase_B_CS"/>
</dbReference>
<keyword evidence="3 4" id="KW-0378">Hydrolase</keyword>
<feature type="domain" description="Carboxylesterase type B" evidence="5">
    <location>
        <begin position="31"/>
        <end position="256"/>
    </location>
</feature>
<comment type="similarity">
    <text evidence="1 4">Belongs to the type-B carboxylesterase/lipase family.</text>
</comment>
<feature type="signal peptide" evidence="4">
    <location>
        <begin position="1"/>
        <end position="21"/>
    </location>
</feature>
<dbReference type="Pfam" id="PF00135">
    <property type="entry name" value="COesterase"/>
    <property type="match status" value="1"/>
</dbReference>
<dbReference type="Proteomes" id="UP001556367">
    <property type="component" value="Unassembled WGS sequence"/>
</dbReference>
<dbReference type="InterPro" id="IPR002018">
    <property type="entry name" value="CarbesteraseB"/>
</dbReference>
<sequence length="429" mass="46869">MKALLLQTLFAVTLYSSLGNAHQILVSVSESPIVDLGYAKYQGFFNQTSNVTTFLGVRYAEAPTGDLRWRSPITPKKADDIQSALVQPPECFQGNLGQNPEAPIPVNRLQSRATTPSEDCLFLNVYTPGHLNSPSSLLPVVVWIHGGGYTVGSASGFDGNDLIREAGRGAVVVIIQYRLGLLGFLSSAEVKANGSPNAGLLDQQFALQWVQSHIHRFGGDKSHVVLWGESAGAGSIVQHIVANGGRTNPPLFKAGITVQIPVYLHNLFPALTEKQIADATALYAPLGTQFTQAQLIMTEVVFWCPTYSLLKGFSGKPTFKGHFAIPPALHGNDVAYYFPTTSGPPPFNNSAFDAAFSEAFLDFAMFFDPNIKFRPVITPRWRPWTANDQVEMLFNRTTEGEPDIRQIPISQGVLERCDFWESISANIPQ</sequence>
<dbReference type="SUPFAM" id="SSF53474">
    <property type="entry name" value="alpha/beta-Hydrolases"/>
    <property type="match status" value="1"/>
</dbReference>
<name>A0ABR3IQ15_9AGAR</name>
<dbReference type="EC" id="3.1.1.-" evidence="4"/>
<evidence type="ECO:0000259" key="5">
    <source>
        <dbReference type="Pfam" id="PF00135"/>
    </source>
</evidence>
<dbReference type="InterPro" id="IPR050309">
    <property type="entry name" value="Type-B_Carboxylest/Lipase"/>
</dbReference>
<keyword evidence="4" id="KW-0732">Signal</keyword>
<dbReference type="PANTHER" id="PTHR11559">
    <property type="entry name" value="CARBOXYLESTERASE"/>
    <property type="match status" value="1"/>
</dbReference>
<comment type="caution">
    <text evidence="6">The sequence shown here is derived from an EMBL/GenBank/DDBJ whole genome shotgun (WGS) entry which is preliminary data.</text>
</comment>
<comment type="similarity">
    <text evidence="2">Belongs to the 'GDXG' lipolytic enzyme family.</text>
</comment>
<feature type="chain" id="PRO_5045003465" description="Carboxylic ester hydrolase" evidence="4">
    <location>
        <begin position="22"/>
        <end position="429"/>
    </location>
</feature>
<keyword evidence="7" id="KW-1185">Reference proteome</keyword>
<evidence type="ECO:0000256" key="2">
    <source>
        <dbReference type="ARBA" id="ARBA00010515"/>
    </source>
</evidence>
<reference evidence="7" key="1">
    <citation type="submission" date="2024-06" db="EMBL/GenBank/DDBJ databases">
        <title>Multi-omics analyses provide insights into the biosynthesis of the anticancer antibiotic pleurotin in Hohenbuehelia grisea.</title>
        <authorList>
            <person name="Weaver J.A."/>
            <person name="Alberti F."/>
        </authorList>
    </citation>
    <scope>NUCLEOTIDE SEQUENCE [LARGE SCALE GENOMIC DNA]</scope>
    <source>
        <strain evidence="7">T-177</strain>
    </source>
</reference>
<evidence type="ECO:0000313" key="6">
    <source>
        <dbReference type="EMBL" id="KAL0945391.1"/>
    </source>
</evidence>
<evidence type="ECO:0000256" key="4">
    <source>
        <dbReference type="RuleBase" id="RU361235"/>
    </source>
</evidence>
<dbReference type="InterPro" id="IPR029058">
    <property type="entry name" value="AB_hydrolase_fold"/>
</dbReference>
<accession>A0ABR3IQ15</accession>
<dbReference type="Gene3D" id="3.40.50.1820">
    <property type="entry name" value="alpha/beta hydrolase"/>
    <property type="match status" value="2"/>
</dbReference>
<dbReference type="PROSITE" id="PS01173">
    <property type="entry name" value="LIPASE_GDXG_HIS"/>
    <property type="match status" value="1"/>
</dbReference>
<gene>
    <name evidence="6" type="ORF">HGRIS_000885</name>
</gene>
<dbReference type="InterPro" id="IPR019826">
    <property type="entry name" value="Carboxylesterase_B_AS"/>
</dbReference>
<organism evidence="6 7">
    <name type="scientific">Hohenbuehelia grisea</name>
    <dbReference type="NCBI Taxonomy" id="104357"/>
    <lineage>
        <taxon>Eukaryota</taxon>
        <taxon>Fungi</taxon>
        <taxon>Dikarya</taxon>
        <taxon>Basidiomycota</taxon>
        <taxon>Agaricomycotina</taxon>
        <taxon>Agaricomycetes</taxon>
        <taxon>Agaricomycetidae</taxon>
        <taxon>Agaricales</taxon>
        <taxon>Pleurotineae</taxon>
        <taxon>Pleurotaceae</taxon>
        <taxon>Hohenbuehelia</taxon>
    </lineage>
</organism>
<dbReference type="InterPro" id="IPR002168">
    <property type="entry name" value="Lipase_GDXG_HIS_AS"/>
</dbReference>
<protein>
    <recommendedName>
        <fullName evidence="4">Carboxylic ester hydrolase</fullName>
        <ecNumber evidence="4">3.1.1.-</ecNumber>
    </recommendedName>
</protein>
<evidence type="ECO:0000256" key="3">
    <source>
        <dbReference type="ARBA" id="ARBA00022801"/>
    </source>
</evidence>
<evidence type="ECO:0000256" key="1">
    <source>
        <dbReference type="ARBA" id="ARBA00005964"/>
    </source>
</evidence>
<proteinExistence type="inferred from homology"/>
<dbReference type="PROSITE" id="PS00122">
    <property type="entry name" value="CARBOXYLESTERASE_B_1"/>
    <property type="match status" value="1"/>
</dbReference>
<dbReference type="PROSITE" id="PS00941">
    <property type="entry name" value="CARBOXYLESTERASE_B_2"/>
    <property type="match status" value="1"/>
</dbReference>